<dbReference type="AlphaFoldDB" id="A0A8K0H0R9"/>
<sequence length="80" mass="8871">MFPQNVKSFEVLGGGGIKTGSVTYWKYNVTGTPETAEVIVQSLDEVNKSINFVVLEEIFLTFTTVSRPSFTSFHLPKVVL</sequence>
<dbReference type="InterPro" id="IPR000916">
    <property type="entry name" value="Bet_v_I/MLP"/>
</dbReference>
<dbReference type="Gene3D" id="3.30.530.20">
    <property type="match status" value="1"/>
</dbReference>
<dbReference type="InterPro" id="IPR023393">
    <property type="entry name" value="START-like_dom_sf"/>
</dbReference>
<name>A0A8K0H0R9_9ROSA</name>
<dbReference type="GO" id="GO:0006952">
    <property type="term" value="P:defense response"/>
    <property type="evidence" value="ECO:0007669"/>
    <property type="project" value="InterPro"/>
</dbReference>
<evidence type="ECO:0000313" key="3">
    <source>
        <dbReference type="Proteomes" id="UP000796880"/>
    </source>
</evidence>
<dbReference type="SUPFAM" id="SSF55961">
    <property type="entry name" value="Bet v1-like"/>
    <property type="match status" value="1"/>
</dbReference>
<dbReference type="OrthoDB" id="1567931at2759"/>
<evidence type="ECO:0000259" key="1">
    <source>
        <dbReference type="Pfam" id="PF00407"/>
    </source>
</evidence>
<keyword evidence="3" id="KW-1185">Reference proteome</keyword>
<feature type="domain" description="Bet v I/Major latex protein" evidence="1">
    <location>
        <begin position="3"/>
        <end position="56"/>
    </location>
</feature>
<gene>
    <name evidence="2" type="ORF">FNV43_RR13284</name>
</gene>
<accession>A0A8K0H0R9</accession>
<dbReference type="EMBL" id="VOIH02000006">
    <property type="protein sequence ID" value="KAF3443596.1"/>
    <property type="molecule type" value="Genomic_DNA"/>
</dbReference>
<dbReference type="Pfam" id="PF00407">
    <property type="entry name" value="Bet_v_1"/>
    <property type="match status" value="1"/>
</dbReference>
<organism evidence="2 3">
    <name type="scientific">Rhamnella rubrinervis</name>
    <dbReference type="NCBI Taxonomy" id="2594499"/>
    <lineage>
        <taxon>Eukaryota</taxon>
        <taxon>Viridiplantae</taxon>
        <taxon>Streptophyta</taxon>
        <taxon>Embryophyta</taxon>
        <taxon>Tracheophyta</taxon>
        <taxon>Spermatophyta</taxon>
        <taxon>Magnoliopsida</taxon>
        <taxon>eudicotyledons</taxon>
        <taxon>Gunneridae</taxon>
        <taxon>Pentapetalae</taxon>
        <taxon>rosids</taxon>
        <taxon>fabids</taxon>
        <taxon>Rosales</taxon>
        <taxon>Rhamnaceae</taxon>
        <taxon>rhamnoid group</taxon>
        <taxon>Rhamneae</taxon>
        <taxon>Rhamnella</taxon>
    </lineage>
</organism>
<protein>
    <recommendedName>
        <fullName evidence="1">Bet v I/Major latex protein domain-containing protein</fullName>
    </recommendedName>
</protein>
<evidence type="ECO:0000313" key="2">
    <source>
        <dbReference type="EMBL" id="KAF3443596.1"/>
    </source>
</evidence>
<dbReference type="Proteomes" id="UP000796880">
    <property type="component" value="Unassembled WGS sequence"/>
</dbReference>
<reference evidence="2" key="1">
    <citation type="submission" date="2020-03" db="EMBL/GenBank/DDBJ databases">
        <title>A high-quality chromosome-level genome assembly of a woody plant with both climbing and erect habits, Rhamnella rubrinervis.</title>
        <authorList>
            <person name="Lu Z."/>
            <person name="Yang Y."/>
            <person name="Zhu X."/>
            <person name="Sun Y."/>
        </authorList>
    </citation>
    <scope>NUCLEOTIDE SEQUENCE</scope>
    <source>
        <strain evidence="2">BYM</strain>
        <tissue evidence="2">Leaf</tissue>
    </source>
</reference>
<proteinExistence type="predicted"/>
<comment type="caution">
    <text evidence="2">The sequence shown here is derived from an EMBL/GenBank/DDBJ whole genome shotgun (WGS) entry which is preliminary data.</text>
</comment>